<evidence type="ECO:0000313" key="3">
    <source>
        <dbReference type="Proteomes" id="UP001295684"/>
    </source>
</evidence>
<dbReference type="SUPFAM" id="SSF48371">
    <property type="entry name" value="ARM repeat"/>
    <property type="match status" value="1"/>
</dbReference>
<organism evidence="2 3">
    <name type="scientific">Euplotes crassus</name>
    <dbReference type="NCBI Taxonomy" id="5936"/>
    <lineage>
        <taxon>Eukaryota</taxon>
        <taxon>Sar</taxon>
        <taxon>Alveolata</taxon>
        <taxon>Ciliophora</taxon>
        <taxon>Intramacronucleata</taxon>
        <taxon>Spirotrichea</taxon>
        <taxon>Hypotrichia</taxon>
        <taxon>Euplotida</taxon>
        <taxon>Euplotidae</taxon>
        <taxon>Moneuplotes</taxon>
    </lineage>
</organism>
<proteinExistence type="predicted"/>
<name>A0AAD1UBK8_EUPCR</name>
<dbReference type="InterPro" id="IPR016024">
    <property type="entry name" value="ARM-type_fold"/>
</dbReference>
<protein>
    <submittedName>
        <fullName evidence="2">Uncharacterized protein</fullName>
    </submittedName>
</protein>
<sequence>MERVMSQQLKLEKPLVARPSVEEEKIPDDEPGIEKHINTILISSLNTNSHFSTTEDIWEVLQARRSLTIKIFLRILCRILIEKTQTRQILLLCCNILNYLKEKYGNEKEVKEIYTKSIDLLCGLISDPRELVQTNVCYALVKIIQRHSDFYYFVLREDNPKDQSQKVLLHNYSLIFIQTLTAMKTKEVTNENSENCRILVQTLIKIYEFYKNALEGPDRVFRLPKTTEKHNANFRIFVLHLEGLLLAQESRSNSDPQIDLCELFYSELPLHKATFAYFQRRIDNPKIRRTMYQKLAASKMEITGISKDPSLGLCFSIDFKKPQSLLKFSQVSTSEEEEKVQPIMIKYSQEEDECEIIDAPSNNTELCLMNIEFFHACLLESEKSCINYCIQFISHVTDSYPDLIPTVLDKVIIQEKYSPVQTLYFLRDLLLYDFITLHSCKPSKDDGHRIEDAGKLYDYFNIMCEMLHVKPESLSNSPVVTMKILILTQGIHEYIEEKYELKELTGIKEEQDESYIHQMFLSFIFNKFTKGNSDLQQMRVLSLKDLNNLIEKIILNSRYLYKWDKDCNQNKHRRVFRAFPRLIKQPPASEIIYLYHEMYDLINHPILPDSPVSLCEDLIKAWLKLKSCLDYQHTSFELCKTNFFNYFWDQEVISEKQANISKSSKFYTKFKEIKNKAQIKLHEANKITQELQICLNELKKKLTHPSTDKSKRSKLKVKIDEIKKKITTEQKNIMTTKEFEKAEDTIKIDIIHWGHFLALLNALLKIAGKDFLEASNSNLKMMDKILKEYIIPLMNHEFSHEIQLMALDCYLSLMNANRSICVKNLSFIYKSIANLPKADIGDKHLLKLLKSPDETDEDVAIILREGLKSINACFDFGLNHDLFFKFPNENTSRRRTRNKRAMNNKASEKKSILNLKEILLQQLTNGHEFYKRVILEGFTRLFTVSQVEQSDFVLEVILRSYSGSGFTNILMVDFFNQYARTSVTCKNQLFKILCLTLTFLSQCKDHGFEHPELGDGLTITREILGAFISNAPKDHKSGFSFMEPLPSYEQALVEYIALLLIDYPKTTPSIFRIIPDILSFITFREVKSLPNDKKRETKNKYHSLCRIFQSELSEYIQKDDQYKAKLEDFFTKCGDFFKHKVHDPDLDILNEDKQYIRDNHSVEVAAYLHEAKDFFNSHQKILQEAPQSFTEGREEQKAEPIDDSSEVEIIETTPAPKVTTRNSRKRSAKAASAMTPPTATRVNTRSRSKRVKHT</sequence>
<accession>A0AAD1UBK8</accession>
<feature type="compositionally biased region" description="Basic and acidic residues" evidence="1">
    <location>
        <begin position="1191"/>
        <end position="1200"/>
    </location>
</feature>
<keyword evidence="3" id="KW-1185">Reference proteome</keyword>
<comment type="caution">
    <text evidence="2">The sequence shown here is derived from an EMBL/GenBank/DDBJ whole genome shotgun (WGS) entry which is preliminary data.</text>
</comment>
<evidence type="ECO:0000256" key="1">
    <source>
        <dbReference type="SAM" id="MobiDB-lite"/>
    </source>
</evidence>
<dbReference type="EMBL" id="CAMPGE010007232">
    <property type="protein sequence ID" value="CAI2366156.1"/>
    <property type="molecule type" value="Genomic_DNA"/>
</dbReference>
<reference evidence="2" key="1">
    <citation type="submission" date="2023-07" db="EMBL/GenBank/DDBJ databases">
        <authorList>
            <consortium name="AG Swart"/>
            <person name="Singh M."/>
            <person name="Singh A."/>
            <person name="Seah K."/>
            <person name="Emmerich C."/>
        </authorList>
    </citation>
    <scope>NUCLEOTIDE SEQUENCE</scope>
    <source>
        <strain evidence="2">DP1</strain>
    </source>
</reference>
<gene>
    <name evidence="2" type="ORF">ECRASSUSDP1_LOCUS7427</name>
</gene>
<feature type="compositionally biased region" description="Basic residues" evidence="1">
    <location>
        <begin position="1244"/>
        <end position="1254"/>
    </location>
</feature>
<dbReference type="AlphaFoldDB" id="A0AAD1UBK8"/>
<feature type="region of interest" description="Disordered" evidence="1">
    <location>
        <begin position="1187"/>
        <end position="1254"/>
    </location>
</feature>
<dbReference type="Proteomes" id="UP001295684">
    <property type="component" value="Unassembled WGS sequence"/>
</dbReference>
<evidence type="ECO:0000313" key="2">
    <source>
        <dbReference type="EMBL" id="CAI2366156.1"/>
    </source>
</evidence>